<keyword evidence="1" id="KW-1133">Transmembrane helix</keyword>
<dbReference type="EMBL" id="JACHFN010000001">
    <property type="protein sequence ID" value="MBB5232852.1"/>
    <property type="molecule type" value="Genomic_DNA"/>
</dbReference>
<protein>
    <submittedName>
        <fullName evidence="2">Uncharacterized protein</fullName>
    </submittedName>
</protein>
<keyword evidence="1" id="KW-0812">Transmembrane</keyword>
<dbReference type="RefSeq" id="WP_184024379.1">
    <property type="nucleotide sequence ID" value="NZ_JACHFN010000001.1"/>
</dbReference>
<gene>
    <name evidence="2" type="ORF">HNQ09_000269</name>
</gene>
<accession>A0A7W8LNR6</accession>
<keyword evidence="3" id="KW-1185">Reference proteome</keyword>
<evidence type="ECO:0000256" key="1">
    <source>
        <dbReference type="SAM" id="Phobius"/>
    </source>
</evidence>
<dbReference type="AlphaFoldDB" id="A0A7W8LNR6"/>
<dbReference type="Proteomes" id="UP000525389">
    <property type="component" value="Unassembled WGS sequence"/>
</dbReference>
<sequence>MEEALTTLAMFGSIFGGVALMTYVSGRQKIELLREKTRLAEAQRLALPPAAAPADPHAAPALALRLPEPQRTQALRLLCQLADAPADLDPRSAYLVRQTQAEYLPATLRAYLDLHDGARRRLAAQGLDPETLLSEQLGLIGEGLEDALRLDHAAADRVLTQGRFLRERFQTPDLLLDEPAPEPSRRG</sequence>
<evidence type="ECO:0000313" key="3">
    <source>
        <dbReference type="Proteomes" id="UP000525389"/>
    </source>
</evidence>
<reference evidence="2 3" key="1">
    <citation type="submission" date="2020-08" db="EMBL/GenBank/DDBJ databases">
        <title>Genomic Encyclopedia of Type Strains, Phase IV (KMG-IV): sequencing the most valuable type-strain genomes for metagenomic binning, comparative biology and taxonomic classification.</title>
        <authorList>
            <person name="Goeker M."/>
        </authorList>
    </citation>
    <scope>NUCLEOTIDE SEQUENCE [LARGE SCALE GENOMIC DNA]</scope>
    <source>
        <strain evidence="2 3">DSM 101791</strain>
    </source>
</reference>
<name>A0A7W8LNR6_9DEIO</name>
<organism evidence="2 3">
    <name type="scientific">Deinococcus budaensis</name>
    <dbReference type="NCBI Taxonomy" id="1665626"/>
    <lineage>
        <taxon>Bacteria</taxon>
        <taxon>Thermotogati</taxon>
        <taxon>Deinococcota</taxon>
        <taxon>Deinococci</taxon>
        <taxon>Deinococcales</taxon>
        <taxon>Deinococcaceae</taxon>
        <taxon>Deinococcus</taxon>
    </lineage>
</organism>
<feature type="transmembrane region" description="Helical" evidence="1">
    <location>
        <begin position="6"/>
        <end position="26"/>
    </location>
</feature>
<keyword evidence="1" id="KW-0472">Membrane</keyword>
<comment type="caution">
    <text evidence="2">The sequence shown here is derived from an EMBL/GenBank/DDBJ whole genome shotgun (WGS) entry which is preliminary data.</text>
</comment>
<evidence type="ECO:0000313" key="2">
    <source>
        <dbReference type="EMBL" id="MBB5232852.1"/>
    </source>
</evidence>
<proteinExistence type="predicted"/>